<keyword evidence="1" id="KW-0472">Membrane</keyword>
<dbReference type="EMBL" id="BAAAWD010000006">
    <property type="protein sequence ID" value="GAA3000997.1"/>
    <property type="molecule type" value="Genomic_DNA"/>
</dbReference>
<keyword evidence="3" id="KW-1185">Reference proteome</keyword>
<feature type="transmembrane region" description="Helical" evidence="1">
    <location>
        <begin position="41"/>
        <end position="62"/>
    </location>
</feature>
<accession>A0ABP6KFM3</accession>
<comment type="caution">
    <text evidence="2">The sequence shown here is derived from an EMBL/GenBank/DDBJ whole genome shotgun (WGS) entry which is preliminary data.</text>
</comment>
<proteinExistence type="predicted"/>
<evidence type="ECO:0008006" key="4">
    <source>
        <dbReference type="Google" id="ProtNLM"/>
    </source>
</evidence>
<evidence type="ECO:0000313" key="2">
    <source>
        <dbReference type="EMBL" id="GAA3000997.1"/>
    </source>
</evidence>
<name>A0ABP6KFM3_9ACTN</name>
<dbReference type="RefSeq" id="WP_344892249.1">
    <property type="nucleotide sequence ID" value="NZ_BAAAWD010000006.1"/>
</dbReference>
<gene>
    <name evidence="2" type="ORF">GCM10017559_22510</name>
</gene>
<protein>
    <recommendedName>
        <fullName evidence="4">WD40 repeat domain-containing protein</fullName>
    </recommendedName>
</protein>
<dbReference type="SUPFAM" id="SSF82171">
    <property type="entry name" value="DPP6 N-terminal domain-like"/>
    <property type="match status" value="1"/>
</dbReference>
<evidence type="ECO:0000313" key="3">
    <source>
        <dbReference type="Proteomes" id="UP001499930"/>
    </source>
</evidence>
<evidence type="ECO:0000256" key="1">
    <source>
        <dbReference type="SAM" id="Phobius"/>
    </source>
</evidence>
<dbReference type="InterPro" id="IPR011042">
    <property type="entry name" value="6-blade_b-propeller_TolB-like"/>
</dbReference>
<organism evidence="2 3">
    <name type="scientific">Streptosporangium longisporum</name>
    <dbReference type="NCBI Taxonomy" id="46187"/>
    <lineage>
        <taxon>Bacteria</taxon>
        <taxon>Bacillati</taxon>
        <taxon>Actinomycetota</taxon>
        <taxon>Actinomycetes</taxon>
        <taxon>Streptosporangiales</taxon>
        <taxon>Streptosporangiaceae</taxon>
        <taxon>Streptosporangium</taxon>
    </lineage>
</organism>
<dbReference type="Gene3D" id="2.120.10.30">
    <property type="entry name" value="TolB, C-terminal domain"/>
    <property type="match status" value="1"/>
</dbReference>
<keyword evidence="1" id="KW-1133">Transmembrane helix</keyword>
<dbReference type="Proteomes" id="UP001499930">
    <property type="component" value="Unassembled WGS sequence"/>
</dbReference>
<keyword evidence="1" id="KW-0812">Transmembrane</keyword>
<reference evidence="3" key="1">
    <citation type="journal article" date="2019" name="Int. J. Syst. Evol. Microbiol.">
        <title>The Global Catalogue of Microorganisms (GCM) 10K type strain sequencing project: providing services to taxonomists for standard genome sequencing and annotation.</title>
        <authorList>
            <consortium name="The Broad Institute Genomics Platform"/>
            <consortium name="The Broad Institute Genome Sequencing Center for Infectious Disease"/>
            <person name="Wu L."/>
            <person name="Ma J."/>
        </authorList>
    </citation>
    <scope>NUCLEOTIDE SEQUENCE [LARGE SCALE GENOMIC DNA]</scope>
    <source>
        <strain evidence="3">JCM 3106</strain>
    </source>
</reference>
<sequence>MTIDELVRQTFGEWAEQARVPSGDLAGSALRRRRWARTRTFAVAAGAAASVVVAAVTVPALVRGQEPRDDQGAATVVVAEPDPSTGTAADPDSSPPETLVAAGRAAAYSYYTWAEEKISEDRQVRKLTWHRYDRDLGRYEPTPWAWLDVARGGRAAAFLETVPASRVGVLTGRGTEVRWISLDRPAASVSWSPDATRLLLTNYSANPDESYVVEDGTQRTSTVNRTGFTVVDLAEGRSTFQGLPQHPDEMSSRNDIFWADDGTLVWEQSSSGSPMKRYYDLRGNAQAAPSKEADTYQQAGLSPDGRRLAVASPDRSAVVGVQDLTTGGTVPFNPAPGYWIEQSVAWADDERLIVWACERKGENDCVGGEFRNRLLLVGLNGGEAVPLSGYRENSQVADKSWQPDFTTR</sequence>